<comment type="caution">
    <text evidence="1">The sequence shown here is derived from an EMBL/GenBank/DDBJ whole genome shotgun (WGS) entry which is preliminary data.</text>
</comment>
<name>A0ABD2BIA0_VESMC</name>
<reference evidence="1 2" key="1">
    <citation type="journal article" date="2024" name="Ann. Entomol. Soc. Am.">
        <title>Genomic analyses of the southern and eastern yellowjacket wasps (Hymenoptera: Vespidae) reveal evolutionary signatures of social life.</title>
        <authorList>
            <person name="Catto M.A."/>
            <person name="Caine P.B."/>
            <person name="Orr S.E."/>
            <person name="Hunt B.G."/>
            <person name="Goodisman M.A.D."/>
        </authorList>
    </citation>
    <scope>NUCLEOTIDE SEQUENCE [LARGE SCALE GENOMIC DNA]</scope>
    <source>
        <strain evidence="1">232</strain>
        <tissue evidence="1">Head and thorax</tissue>
    </source>
</reference>
<evidence type="ECO:0000313" key="1">
    <source>
        <dbReference type="EMBL" id="KAL2732493.1"/>
    </source>
</evidence>
<evidence type="ECO:0000313" key="2">
    <source>
        <dbReference type="Proteomes" id="UP001607303"/>
    </source>
</evidence>
<organism evidence="1 2">
    <name type="scientific">Vespula maculifrons</name>
    <name type="common">Eastern yellow jacket</name>
    <name type="synonym">Wasp</name>
    <dbReference type="NCBI Taxonomy" id="7453"/>
    <lineage>
        <taxon>Eukaryota</taxon>
        <taxon>Metazoa</taxon>
        <taxon>Ecdysozoa</taxon>
        <taxon>Arthropoda</taxon>
        <taxon>Hexapoda</taxon>
        <taxon>Insecta</taxon>
        <taxon>Pterygota</taxon>
        <taxon>Neoptera</taxon>
        <taxon>Endopterygota</taxon>
        <taxon>Hymenoptera</taxon>
        <taxon>Apocrita</taxon>
        <taxon>Aculeata</taxon>
        <taxon>Vespoidea</taxon>
        <taxon>Vespidae</taxon>
        <taxon>Vespinae</taxon>
        <taxon>Vespula</taxon>
    </lineage>
</organism>
<gene>
    <name evidence="1" type="ORF">V1477_014734</name>
</gene>
<dbReference type="Proteomes" id="UP001607303">
    <property type="component" value="Unassembled WGS sequence"/>
</dbReference>
<sequence length="62" mass="7060">MDCKIASLAYKTTSLTITLKGLEKGIIDFLNHLKTSDPLCIILFNLKEKKKDLKYLSTSRKD</sequence>
<proteinExistence type="predicted"/>
<dbReference type="EMBL" id="JAYRBN010000075">
    <property type="protein sequence ID" value="KAL2732493.1"/>
    <property type="molecule type" value="Genomic_DNA"/>
</dbReference>
<dbReference type="AlphaFoldDB" id="A0ABD2BIA0"/>
<keyword evidence="2" id="KW-1185">Reference proteome</keyword>
<accession>A0ABD2BIA0</accession>
<protein>
    <submittedName>
        <fullName evidence="1">Uncharacterized protein</fullName>
    </submittedName>
</protein>